<dbReference type="InterPro" id="IPR004485">
    <property type="entry name" value="Cobalamin_biosynth_CobD/CbiB"/>
</dbReference>
<dbReference type="GO" id="GO:0005886">
    <property type="term" value="C:plasma membrane"/>
    <property type="evidence" value="ECO:0007669"/>
    <property type="project" value="UniProtKB-SubCell"/>
</dbReference>
<feature type="transmembrane region" description="Helical" evidence="9">
    <location>
        <begin position="154"/>
        <end position="175"/>
    </location>
</feature>
<comment type="pathway">
    <text evidence="2 9">Cofactor biosynthesis; adenosylcobalamin biosynthesis.</text>
</comment>
<dbReference type="Proteomes" id="UP000193427">
    <property type="component" value="Chromosome"/>
</dbReference>
<dbReference type="GO" id="GO:0048472">
    <property type="term" value="F:threonine-phosphate decarboxylase activity"/>
    <property type="evidence" value="ECO:0007669"/>
    <property type="project" value="InterPro"/>
</dbReference>
<dbReference type="NCBIfam" id="TIGR00380">
    <property type="entry name" value="cobal_cbiB"/>
    <property type="match status" value="1"/>
</dbReference>
<dbReference type="AlphaFoldDB" id="A0A1W6L7A2"/>
<keyword evidence="11" id="KW-1185">Reference proteome</keyword>
<proteinExistence type="inferred from homology"/>
<evidence type="ECO:0000313" key="10">
    <source>
        <dbReference type="EMBL" id="ARN20086.1"/>
    </source>
</evidence>
<evidence type="ECO:0000256" key="2">
    <source>
        <dbReference type="ARBA" id="ARBA00004953"/>
    </source>
</evidence>
<evidence type="ECO:0000256" key="5">
    <source>
        <dbReference type="ARBA" id="ARBA00022573"/>
    </source>
</evidence>
<evidence type="ECO:0000256" key="4">
    <source>
        <dbReference type="ARBA" id="ARBA00022475"/>
    </source>
</evidence>
<dbReference type="RefSeq" id="WP_085750355.1">
    <property type="nucleotide sequence ID" value="NZ_BSPR01000016.1"/>
</dbReference>
<organism evidence="10 11">
    <name type="scientific">Piscinibacter gummiphilus</name>
    <dbReference type="NCBI Taxonomy" id="946333"/>
    <lineage>
        <taxon>Bacteria</taxon>
        <taxon>Pseudomonadati</taxon>
        <taxon>Pseudomonadota</taxon>
        <taxon>Betaproteobacteria</taxon>
        <taxon>Burkholderiales</taxon>
        <taxon>Sphaerotilaceae</taxon>
        <taxon>Piscinibacter</taxon>
    </lineage>
</organism>
<evidence type="ECO:0000256" key="3">
    <source>
        <dbReference type="ARBA" id="ARBA00006263"/>
    </source>
</evidence>
<evidence type="ECO:0000256" key="7">
    <source>
        <dbReference type="ARBA" id="ARBA00022989"/>
    </source>
</evidence>
<dbReference type="GO" id="GO:0009236">
    <property type="term" value="P:cobalamin biosynthetic process"/>
    <property type="evidence" value="ECO:0007669"/>
    <property type="project" value="UniProtKB-UniRule"/>
</dbReference>
<dbReference type="Pfam" id="PF03186">
    <property type="entry name" value="CobD_Cbib"/>
    <property type="match status" value="1"/>
</dbReference>
<reference evidence="10 11" key="1">
    <citation type="submission" date="2016-04" db="EMBL/GenBank/DDBJ databases">
        <title>Complete genome sequence of natural rubber-degrading, novel Gram-negative bacterium, Rhizobacter gummiphilus strain NS21.</title>
        <authorList>
            <person name="Tabata M."/>
            <person name="Kasai D."/>
            <person name="Fukuda M."/>
        </authorList>
    </citation>
    <scope>NUCLEOTIDE SEQUENCE [LARGE SCALE GENOMIC DNA]</scope>
    <source>
        <strain evidence="10 11">NS21</strain>
    </source>
</reference>
<dbReference type="PANTHER" id="PTHR34308:SF1">
    <property type="entry name" value="COBALAMIN BIOSYNTHESIS PROTEIN CBIB"/>
    <property type="match status" value="1"/>
</dbReference>
<comment type="similarity">
    <text evidence="3 9">Belongs to the CobD/CbiB family.</text>
</comment>
<feature type="transmembrane region" description="Helical" evidence="9">
    <location>
        <begin position="49"/>
        <end position="71"/>
    </location>
</feature>
<name>A0A1W6L7A2_9BURK</name>
<evidence type="ECO:0000256" key="8">
    <source>
        <dbReference type="ARBA" id="ARBA00023136"/>
    </source>
</evidence>
<evidence type="ECO:0000256" key="6">
    <source>
        <dbReference type="ARBA" id="ARBA00022692"/>
    </source>
</evidence>
<dbReference type="STRING" id="946333.A4W93_09275"/>
<dbReference type="HAMAP" id="MF_00024">
    <property type="entry name" value="CobD_CbiB"/>
    <property type="match status" value="1"/>
</dbReference>
<keyword evidence="6 9" id="KW-0812">Transmembrane</keyword>
<dbReference type="EMBL" id="CP015118">
    <property type="protein sequence ID" value="ARN20086.1"/>
    <property type="molecule type" value="Genomic_DNA"/>
</dbReference>
<sequence length="296" mass="31557">MLPGLALVLAWALDAAFGEPRNAWHPVAWLGRVLGPIGRWLKTQPPRSAFAGGALVWLAMAAVLGMVAWQIEAVLATLPWWLGVPLLAVVLKPMFAWRMLRDEVAAVDGALAEGLPQARARLSRLVSRDVSAFGPADVRETAIETLAENLNDSLVAPLFWFAVAGLPGAVVYRLANTMDAMWGYRGAWEWAGKFAARADDVLSWIPARLTALLLAPGWRAGLWQEARRTPSPNGGWPMGAMALHLGVRLSKPGVYALNAGAASPGAGDLSRALRVAGRAAWAAVGVSLLAVAWRTA</sequence>
<dbReference type="KEGG" id="rgu:A4W93_09275"/>
<gene>
    <name evidence="9" type="primary">cobD</name>
    <name evidence="10" type="ORF">A4W93_09275</name>
</gene>
<accession>A0A1W6L7A2</accession>
<dbReference type="PANTHER" id="PTHR34308">
    <property type="entry name" value="COBALAMIN BIOSYNTHESIS PROTEIN CBIB"/>
    <property type="match status" value="1"/>
</dbReference>
<comment type="subcellular location">
    <subcellularLocation>
        <location evidence="1 9">Cell membrane</location>
        <topology evidence="1 9">Multi-pass membrane protein</topology>
    </subcellularLocation>
</comment>
<evidence type="ECO:0000256" key="1">
    <source>
        <dbReference type="ARBA" id="ARBA00004651"/>
    </source>
</evidence>
<comment type="function">
    <text evidence="9">Converts cobyric acid to cobinamide by the addition of aminopropanol on the F carboxylic group.</text>
</comment>
<dbReference type="GO" id="GO:0015420">
    <property type="term" value="F:ABC-type vitamin B12 transporter activity"/>
    <property type="evidence" value="ECO:0007669"/>
    <property type="project" value="UniProtKB-UniRule"/>
</dbReference>
<feature type="transmembrane region" description="Helical" evidence="9">
    <location>
        <begin position="78"/>
        <end position="97"/>
    </location>
</feature>
<dbReference type="UniPathway" id="UPA00148"/>
<comment type="caution">
    <text evidence="9">Lacks conserved residue(s) required for the propagation of feature annotation.</text>
</comment>
<keyword evidence="5 9" id="KW-0169">Cobalamin biosynthesis</keyword>
<dbReference type="OrthoDB" id="9811967at2"/>
<evidence type="ECO:0000313" key="11">
    <source>
        <dbReference type="Proteomes" id="UP000193427"/>
    </source>
</evidence>
<protein>
    <recommendedName>
        <fullName evidence="9">Cobalamin biosynthesis protein CobD</fullName>
    </recommendedName>
</protein>
<keyword evidence="4 9" id="KW-1003">Cell membrane</keyword>
<keyword evidence="7 9" id="KW-1133">Transmembrane helix</keyword>
<evidence type="ECO:0000256" key="9">
    <source>
        <dbReference type="HAMAP-Rule" id="MF_00024"/>
    </source>
</evidence>
<keyword evidence="8 9" id="KW-0472">Membrane</keyword>